<organism evidence="1 2">
    <name type="scientific">Streptomyces phaeolivaceus</name>
    <dbReference type="NCBI Taxonomy" id="2653200"/>
    <lineage>
        <taxon>Bacteria</taxon>
        <taxon>Bacillati</taxon>
        <taxon>Actinomycetota</taxon>
        <taxon>Actinomycetes</taxon>
        <taxon>Kitasatosporales</taxon>
        <taxon>Streptomycetaceae</taxon>
        <taxon>Streptomyces</taxon>
    </lineage>
</organism>
<dbReference type="Proteomes" id="UP000327294">
    <property type="component" value="Chromosome"/>
</dbReference>
<keyword evidence="2" id="KW-1185">Reference proteome</keyword>
<sequence length="136" mass="14966">MHGATKVDARWCPLDDWSLNVLAHRAKFVSARRLRPELAPQTRLAVSDKPAPDHVLQSRVCVALRNLLTWIGLPVEEEDVKPASITAWAGVQEFERTGRIEDAARLLGLRSLDSTASVIGHTWRTAAPNGQEEPGA</sequence>
<dbReference type="EMBL" id="CP045096">
    <property type="protein sequence ID" value="QFQ98139.1"/>
    <property type="molecule type" value="Genomic_DNA"/>
</dbReference>
<accession>A0A5P8K6G5</accession>
<dbReference type="AlphaFoldDB" id="A0A5P8K6G5"/>
<protein>
    <submittedName>
        <fullName evidence="1">Uncharacterized protein</fullName>
    </submittedName>
</protein>
<dbReference type="KEGG" id="sphv:F9278_20135"/>
<name>A0A5P8K6G5_9ACTN</name>
<evidence type="ECO:0000313" key="2">
    <source>
        <dbReference type="Proteomes" id="UP000327294"/>
    </source>
</evidence>
<proteinExistence type="predicted"/>
<gene>
    <name evidence="1" type="ORF">F9278_20135</name>
</gene>
<dbReference type="RefSeq" id="WP_152169607.1">
    <property type="nucleotide sequence ID" value="NZ_CP045096.1"/>
</dbReference>
<evidence type="ECO:0000313" key="1">
    <source>
        <dbReference type="EMBL" id="QFQ98139.1"/>
    </source>
</evidence>
<reference evidence="1 2" key="1">
    <citation type="submission" date="2019-10" db="EMBL/GenBank/DDBJ databases">
        <title>Streptomyces sp. strain GY16 isolated from leaves of Broussonetia papyrifera.</title>
        <authorList>
            <person name="Mo P."/>
        </authorList>
    </citation>
    <scope>NUCLEOTIDE SEQUENCE [LARGE SCALE GENOMIC DNA]</scope>
    <source>
        <strain evidence="1 2">GY16</strain>
    </source>
</reference>